<dbReference type="GO" id="GO:0071555">
    <property type="term" value="P:cell wall organization"/>
    <property type="evidence" value="ECO:0007669"/>
    <property type="project" value="TreeGrafter"/>
</dbReference>
<dbReference type="InterPro" id="IPR050515">
    <property type="entry name" value="Beta-lactam/transpept"/>
</dbReference>
<dbReference type="EMBL" id="JACDUR010000005">
    <property type="protein sequence ID" value="MBA2893943.1"/>
    <property type="molecule type" value="Genomic_DNA"/>
</dbReference>
<dbReference type="SUPFAM" id="SSF56519">
    <property type="entry name" value="Penicillin binding protein dimerisation domain"/>
    <property type="match status" value="1"/>
</dbReference>
<dbReference type="AlphaFoldDB" id="A0A7W0CMN3"/>
<keyword evidence="3" id="KW-0328">Glycosyltransferase</keyword>
<organism evidence="3 4">
    <name type="scientific">Nonomuraea soli</name>
    <dbReference type="NCBI Taxonomy" id="1032476"/>
    <lineage>
        <taxon>Bacteria</taxon>
        <taxon>Bacillati</taxon>
        <taxon>Actinomycetota</taxon>
        <taxon>Actinomycetes</taxon>
        <taxon>Streptosporangiales</taxon>
        <taxon>Streptosporangiaceae</taxon>
        <taxon>Nonomuraea</taxon>
    </lineage>
</organism>
<evidence type="ECO:0000259" key="2">
    <source>
        <dbReference type="Pfam" id="PF21922"/>
    </source>
</evidence>
<dbReference type="Proteomes" id="UP000530928">
    <property type="component" value="Unassembled WGS sequence"/>
</dbReference>
<accession>A0A7W0CMN3</accession>
<evidence type="ECO:0000313" key="3">
    <source>
        <dbReference type="EMBL" id="MBA2893943.1"/>
    </source>
</evidence>
<feature type="domain" description="Penicillin binding protein A dimerisation" evidence="2">
    <location>
        <begin position="60"/>
        <end position="130"/>
    </location>
</feature>
<dbReference type="GO" id="GO:0008658">
    <property type="term" value="F:penicillin binding"/>
    <property type="evidence" value="ECO:0007669"/>
    <property type="project" value="InterPro"/>
</dbReference>
<dbReference type="GO" id="GO:0016757">
    <property type="term" value="F:glycosyltransferase activity"/>
    <property type="evidence" value="ECO:0007669"/>
    <property type="project" value="UniProtKB-KW"/>
</dbReference>
<reference evidence="3 4" key="1">
    <citation type="submission" date="2020-07" db="EMBL/GenBank/DDBJ databases">
        <title>Genomic Encyclopedia of Type Strains, Phase IV (KMG-IV): sequencing the most valuable type-strain genomes for metagenomic binning, comparative biology and taxonomic classification.</title>
        <authorList>
            <person name="Goeker M."/>
        </authorList>
    </citation>
    <scope>NUCLEOTIDE SEQUENCE [LARGE SCALE GENOMIC DNA]</scope>
    <source>
        <strain evidence="3 4">DSM 45533</strain>
    </source>
</reference>
<comment type="caution">
    <text evidence="3">The sequence shown here is derived from an EMBL/GenBank/DDBJ whole genome shotgun (WGS) entry which is preliminary data.</text>
</comment>
<dbReference type="PANTHER" id="PTHR30627:SF24">
    <property type="entry name" value="PENICILLIN-BINDING PROTEIN 4B"/>
    <property type="match status" value="1"/>
</dbReference>
<proteinExistence type="predicted"/>
<dbReference type="Gene3D" id="3.90.1310.10">
    <property type="entry name" value="Penicillin-binding protein 2a (Domain 2)"/>
    <property type="match status" value="1"/>
</dbReference>
<dbReference type="SUPFAM" id="SSF56601">
    <property type="entry name" value="beta-lactamase/transpeptidase-like"/>
    <property type="match status" value="1"/>
</dbReference>
<dbReference type="Pfam" id="PF21922">
    <property type="entry name" value="PBP_dimer_2"/>
    <property type="match status" value="1"/>
</dbReference>
<dbReference type="Gene3D" id="3.40.710.10">
    <property type="entry name" value="DD-peptidase/beta-lactamase superfamily"/>
    <property type="match status" value="1"/>
</dbReference>
<evidence type="ECO:0000259" key="1">
    <source>
        <dbReference type="Pfam" id="PF00905"/>
    </source>
</evidence>
<dbReference type="GO" id="GO:0005886">
    <property type="term" value="C:plasma membrane"/>
    <property type="evidence" value="ECO:0007669"/>
    <property type="project" value="TreeGrafter"/>
</dbReference>
<dbReference type="InterPro" id="IPR054120">
    <property type="entry name" value="PBPA_dimer"/>
</dbReference>
<dbReference type="GO" id="GO:0071972">
    <property type="term" value="F:peptidoglycan L,D-transpeptidase activity"/>
    <property type="evidence" value="ECO:0007669"/>
    <property type="project" value="TreeGrafter"/>
</dbReference>
<evidence type="ECO:0000313" key="4">
    <source>
        <dbReference type="Proteomes" id="UP000530928"/>
    </source>
</evidence>
<sequence>MAGPRAKRINIPLRRVALMCAGMLFLLMANITYIQAFRADSLNADPRNERRIIARFDNPRGDILTSDGTVIARSVRTEDAKYTYRRHYPRAGHYAAVTGHVSLYSATGLERAEDAQLSGSDPKVKVRSVVKDGDFTGADLRLTIEARVQEAAYEALRATGRRGAAVAIDPATGAILAMVSTPTYDPNAYTTFDSAKLAQADSALRDDPAEPLLNRALNQTYPPGSTFKVVTAAAALTSGEYTPATQIDAPRRMTLPGTSTSLGNAGGEPCGDDRPTLTYAFQTSCNTAFATIGLQLGQDVLRDQAEGFGFDAGGLSVPMPVSESVFPKQLDQAQLAMAAIGQYDVRATPLQVAMLSAAVANDGVLMTPYLVDEIRLPDRTLISRAEPAEYRTTMGVMEARELTTMMVAVTQPGGTGTGAAIPGVAVAAKTGTSENVPGAADHAVFTAFAPADAPAVAVGVVVENAGSGGSVAAPIARAIMEAALS</sequence>
<dbReference type="PANTHER" id="PTHR30627">
    <property type="entry name" value="PEPTIDOGLYCAN D,D-TRANSPEPTIDASE"/>
    <property type="match status" value="1"/>
</dbReference>
<keyword evidence="4" id="KW-1185">Reference proteome</keyword>
<dbReference type="InterPro" id="IPR036138">
    <property type="entry name" value="PBP_dimer_sf"/>
</dbReference>
<dbReference type="InterPro" id="IPR001460">
    <property type="entry name" value="PCN-bd_Tpept"/>
</dbReference>
<keyword evidence="3" id="KW-0808">Transferase</keyword>
<dbReference type="InterPro" id="IPR012338">
    <property type="entry name" value="Beta-lactam/transpept-like"/>
</dbReference>
<feature type="domain" description="Penicillin-binding protein transpeptidase" evidence="1">
    <location>
        <begin position="163"/>
        <end position="481"/>
    </location>
</feature>
<dbReference type="Pfam" id="PF00905">
    <property type="entry name" value="Transpeptidase"/>
    <property type="match status" value="1"/>
</dbReference>
<dbReference type="RefSeq" id="WP_220133998.1">
    <property type="nucleotide sequence ID" value="NZ_BAABAM010000005.1"/>
</dbReference>
<name>A0A7W0CMN3_9ACTN</name>
<gene>
    <name evidence="3" type="ORF">HNR30_005304</name>
</gene>
<protein>
    <submittedName>
        <fullName evidence="3">Peptidoglycan glycosyltransferase</fullName>
        <ecNumber evidence="3">2.4.1.129</ecNumber>
    </submittedName>
</protein>
<dbReference type="EC" id="2.4.1.129" evidence="3"/>